<evidence type="ECO:0000313" key="3">
    <source>
        <dbReference type="Proteomes" id="UP000218334"/>
    </source>
</evidence>
<name>A0A2H3B7J8_9AGAR</name>
<dbReference type="AlphaFoldDB" id="A0A2H3B7J8"/>
<evidence type="ECO:0000313" key="2">
    <source>
        <dbReference type="EMBL" id="PBK64834.1"/>
    </source>
</evidence>
<reference evidence="3" key="1">
    <citation type="journal article" date="2017" name="Nat. Ecol. Evol.">
        <title>Genome expansion and lineage-specific genetic innovations in the forest pathogenic fungi Armillaria.</title>
        <authorList>
            <person name="Sipos G."/>
            <person name="Prasanna A.N."/>
            <person name="Walter M.C."/>
            <person name="O'Connor E."/>
            <person name="Balint B."/>
            <person name="Krizsan K."/>
            <person name="Kiss B."/>
            <person name="Hess J."/>
            <person name="Varga T."/>
            <person name="Slot J."/>
            <person name="Riley R."/>
            <person name="Boka B."/>
            <person name="Rigling D."/>
            <person name="Barry K."/>
            <person name="Lee J."/>
            <person name="Mihaltcheva S."/>
            <person name="LaButti K."/>
            <person name="Lipzen A."/>
            <person name="Waldron R."/>
            <person name="Moloney N.M."/>
            <person name="Sperisen C."/>
            <person name="Kredics L."/>
            <person name="Vagvoelgyi C."/>
            <person name="Patrignani A."/>
            <person name="Fitzpatrick D."/>
            <person name="Nagy I."/>
            <person name="Doyle S."/>
            <person name="Anderson J.B."/>
            <person name="Grigoriev I.V."/>
            <person name="Gueldener U."/>
            <person name="Muensterkoetter M."/>
            <person name="Nagy L.G."/>
        </authorList>
    </citation>
    <scope>NUCLEOTIDE SEQUENCE [LARGE SCALE GENOMIC DNA]</scope>
    <source>
        <strain evidence="3">28-4</strain>
    </source>
</reference>
<proteinExistence type="predicted"/>
<evidence type="ECO:0000256" key="1">
    <source>
        <dbReference type="SAM" id="MobiDB-lite"/>
    </source>
</evidence>
<protein>
    <submittedName>
        <fullName evidence="2">Uncharacterized protein</fullName>
    </submittedName>
</protein>
<sequence>MPVSIKNGLRPSVLHSHSAPPPFDYWSLRPPSQPQAIRVTPPSTKHPPSSLIIASTRRRPSPHTVPSHTRAQVLRTLSSPPSSLILTCDRQRASLHVNLLGHASVCMHAQILPLRAHSLLSCQRADCERAHSVHTFVKPLV</sequence>
<dbReference type="Proteomes" id="UP000218334">
    <property type="component" value="Unassembled WGS sequence"/>
</dbReference>
<organism evidence="2 3">
    <name type="scientific">Armillaria solidipes</name>
    <dbReference type="NCBI Taxonomy" id="1076256"/>
    <lineage>
        <taxon>Eukaryota</taxon>
        <taxon>Fungi</taxon>
        <taxon>Dikarya</taxon>
        <taxon>Basidiomycota</taxon>
        <taxon>Agaricomycotina</taxon>
        <taxon>Agaricomycetes</taxon>
        <taxon>Agaricomycetidae</taxon>
        <taxon>Agaricales</taxon>
        <taxon>Marasmiineae</taxon>
        <taxon>Physalacriaceae</taxon>
        <taxon>Armillaria</taxon>
    </lineage>
</organism>
<accession>A0A2H3B7J8</accession>
<dbReference type="EMBL" id="KZ293449">
    <property type="protein sequence ID" value="PBK64834.1"/>
    <property type="molecule type" value="Genomic_DNA"/>
</dbReference>
<gene>
    <name evidence="2" type="ORF">ARMSODRAFT_452673</name>
</gene>
<feature type="region of interest" description="Disordered" evidence="1">
    <location>
        <begin position="30"/>
        <end position="50"/>
    </location>
</feature>
<keyword evidence="3" id="KW-1185">Reference proteome</keyword>